<comment type="catalytic activity">
    <reaction evidence="9">
        <text>L-proline + NAD(+) = (S)-1-pyrroline-5-carboxylate + NADH + 2 H(+)</text>
        <dbReference type="Rhea" id="RHEA:14105"/>
        <dbReference type="ChEBI" id="CHEBI:15378"/>
        <dbReference type="ChEBI" id="CHEBI:17388"/>
        <dbReference type="ChEBI" id="CHEBI:57540"/>
        <dbReference type="ChEBI" id="CHEBI:57945"/>
        <dbReference type="ChEBI" id="CHEBI:60039"/>
        <dbReference type="EC" id="1.5.1.2"/>
    </reaction>
</comment>
<evidence type="ECO:0000256" key="5">
    <source>
        <dbReference type="ARBA" id="ARBA00022650"/>
    </source>
</evidence>
<organism evidence="14 15">
    <name type="scientific">Halalkalibacter suaedae</name>
    <dbReference type="NCBI Taxonomy" id="2822140"/>
    <lineage>
        <taxon>Bacteria</taxon>
        <taxon>Bacillati</taxon>
        <taxon>Bacillota</taxon>
        <taxon>Bacilli</taxon>
        <taxon>Bacillales</taxon>
        <taxon>Bacillaceae</taxon>
        <taxon>Halalkalibacter</taxon>
    </lineage>
</organism>
<dbReference type="Pfam" id="PF03807">
    <property type="entry name" value="F420_oxidored"/>
    <property type="match status" value="1"/>
</dbReference>
<feature type="binding site" evidence="11">
    <location>
        <begin position="13"/>
        <end position="18"/>
    </location>
    <ligand>
        <name>NADP(+)</name>
        <dbReference type="ChEBI" id="CHEBI:58349"/>
    </ligand>
</feature>
<evidence type="ECO:0000259" key="13">
    <source>
        <dbReference type="Pfam" id="PF14748"/>
    </source>
</evidence>
<name>A0A940WSW9_9BACI</name>
<proteinExistence type="inferred from homology"/>
<dbReference type="PIRSF" id="PIRSF000193">
    <property type="entry name" value="Pyrrol-5-carb_rd"/>
    <property type="match status" value="1"/>
</dbReference>
<dbReference type="Gene3D" id="3.40.50.720">
    <property type="entry name" value="NAD(P)-binding Rossmann-like Domain"/>
    <property type="match status" value="1"/>
</dbReference>
<dbReference type="Pfam" id="PF14748">
    <property type="entry name" value="P5CR_dimer"/>
    <property type="match status" value="1"/>
</dbReference>
<evidence type="ECO:0000259" key="12">
    <source>
        <dbReference type="Pfam" id="PF03807"/>
    </source>
</evidence>
<dbReference type="NCBIfam" id="TIGR00112">
    <property type="entry name" value="proC"/>
    <property type="match status" value="1"/>
</dbReference>
<keyword evidence="5 9" id="KW-0641">Proline biosynthesis</keyword>
<dbReference type="InterPro" id="IPR008927">
    <property type="entry name" value="6-PGluconate_DH-like_C_sf"/>
</dbReference>
<dbReference type="HAMAP" id="MF_01925">
    <property type="entry name" value="P5C_reductase"/>
    <property type="match status" value="1"/>
</dbReference>
<dbReference type="EC" id="1.5.1.2" evidence="9 10"/>
<feature type="binding site" evidence="11">
    <location>
        <begin position="76"/>
        <end position="79"/>
    </location>
    <ligand>
        <name>NADP(+)</name>
        <dbReference type="ChEBI" id="CHEBI:58349"/>
    </ligand>
</feature>
<evidence type="ECO:0000256" key="3">
    <source>
        <dbReference type="ARBA" id="ARBA00022490"/>
    </source>
</evidence>
<dbReference type="PANTHER" id="PTHR11645">
    <property type="entry name" value="PYRROLINE-5-CARBOXYLATE REDUCTASE"/>
    <property type="match status" value="1"/>
</dbReference>
<comment type="subcellular location">
    <subcellularLocation>
        <location evidence="1 9">Cytoplasm</location>
    </subcellularLocation>
</comment>
<evidence type="ECO:0000313" key="15">
    <source>
        <dbReference type="Proteomes" id="UP000678228"/>
    </source>
</evidence>
<evidence type="ECO:0000256" key="9">
    <source>
        <dbReference type="HAMAP-Rule" id="MF_01925"/>
    </source>
</evidence>
<comment type="pathway">
    <text evidence="9">Amino-acid biosynthesis; L-proline biosynthesis; L-proline from L-glutamate 5-semialdehyde: step 1/1.</text>
</comment>
<dbReference type="InterPro" id="IPR029036">
    <property type="entry name" value="P5CR_dimer"/>
</dbReference>
<keyword evidence="3 9" id="KW-0963">Cytoplasm</keyword>
<evidence type="ECO:0000256" key="1">
    <source>
        <dbReference type="ARBA" id="ARBA00004496"/>
    </source>
</evidence>
<keyword evidence="15" id="KW-1185">Reference proteome</keyword>
<dbReference type="EMBL" id="JAGKSQ010000003">
    <property type="protein sequence ID" value="MBP3951173.1"/>
    <property type="molecule type" value="Genomic_DNA"/>
</dbReference>
<dbReference type="Gene3D" id="1.10.3730.10">
    <property type="entry name" value="ProC C-terminal domain-like"/>
    <property type="match status" value="1"/>
</dbReference>
<evidence type="ECO:0000256" key="8">
    <source>
        <dbReference type="ARBA" id="ARBA00058118"/>
    </source>
</evidence>
<dbReference type="FunFam" id="1.10.3730.10:FF:000001">
    <property type="entry name" value="Pyrroline-5-carboxylate reductase"/>
    <property type="match status" value="1"/>
</dbReference>
<dbReference type="GO" id="GO:0005737">
    <property type="term" value="C:cytoplasm"/>
    <property type="evidence" value="ECO:0007669"/>
    <property type="project" value="UniProtKB-SubCell"/>
</dbReference>
<keyword evidence="6 9" id="KW-0521">NADP</keyword>
<feature type="domain" description="Pyrroline-5-carboxylate reductase dimerisation" evidence="13">
    <location>
        <begin position="168"/>
        <end position="272"/>
    </location>
</feature>
<dbReference type="InterPro" id="IPR036291">
    <property type="entry name" value="NAD(P)-bd_dom_sf"/>
</dbReference>
<dbReference type="InterPro" id="IPR028939">
    <property type="entry name" value="P5C_Rdtase_cat_N"/>
</dbReference>
<dbReference type="InterPro" id="IPR000304">
    <property type="entry name" value="Pyrroline-COOH_reductase"/>
</dbReference>
<evidence type="ECO:0000256" key="7">
    <source>
        <dbReference type="ARBA" id="ARBA00023002"/>
    </source>
</evidence>
<dbReference type="RefSeq" id="WP_210596870.1">
    <property type="nucleotide sequence ID" value="NZ_JAGKSQ010000003.1"/>
</dbReference>
<keyword evidence="4 9" id="KW-0028">Amino-acid biosynthesis</keyword>
<accession>A0A940WSW9</accession>
<dbReference type="FunFam" id="3.40.50.720:FF:000190">
    <property type="entry name" value="Pyrroline-5-carboxylate reductase"/>
    <property type="match status" value="1"/>
</dbReference>
<comment type="function">
    <text evidence="8 9">Catalyzes the reduction of 1-pyrroline-5-carboxylate (PCA) to L-proline.</text>
</comment>
<feature type="domain" description="Pyrroline-5-carboxylate reductase catalytic N-terminal" evidence="12">
    <location>
        <begin position="9"/>
        <end position="105"/>
    </location>
</feature>
<evidence type="ECO:0000256" key="10">
    <source>
        <dbReference type="NCBIfam" id="TIGR00112"/>
    </source>
</evidence>
<comment type="caution">
    <text evidence="14">The sequence shown here is derived from an EMBL/GenBank/DDBJ whole genome shotgun (WGS) entry which is preliminary data.</text>
</comment>
<sequence length="278" mass="29465">MSSLLNEQTITFLGAGSMAEAIIAGLVSKKIVKPEQIIATNFSNHAKLESLKQTYGIRTMSDRGAAVKAADIVILAMKPKQVKEAISDIRIFTNPSQLFVSVLAGISTSYIENLLGHEAGVIRTMPNTSAKVGASATALSKGTTSSNIQIAQVSELFEAVGTVTVVAEEKLDAVTGLAGSGPAYFYFLVEAMEDAAIESGLSHEEASALITQTILGVGKRLESTTKTARELYQEVMSPNGTTEAGINVLREHDGQGIMKKAVNRAITRSKELGIEFNS</sequence>
<comment type="similarity">
    <text evidence="2 9">Belongs to the pyrroline-5-carboxylate reductase family.</text>
</comment>
<dbReference type="GO" id="GO:0004735">
    <property type="term" value="F:pyrroline-5-carboxylate reductase activity"/>
    <property type="evidence" value="ECO:0007669"/>
    <property type="project" value="UniProtKB-UniRule"/>
</dbReference>
<dbReference type="SUPFAM" id="SSF51735">
    <property type="entry name" value="NAD(P)-binding Rossmann-fold domains"/>
    <property type="match status" value="1"/>
</dbReference>
<evidence type="ECO:0000313" key="14">
    <source>
        <dbReference type="EMBL" id="MBP3951173.1"/>
    </source>
</evidence>
<dbReference type="SUPFAM" id="SSF48179">
    <property type="entry name" value="6-phosphogluconate dehydrogenase C-terminal domain-like"/>
    <property type="match status" value="1"/>
</dbReference>
<dbReference type="AlphaFoldDB" id="A0A940WSW9"/>
<reference evidence="14" key="1">
    <citation type="submission" date="2021-03" db="EMBL/GenBank/DDBJ databases">
        <title>Bacillus suaedae sp. nov., isolated from Suaeda aralocaspica.</title>
        <authorList>
            <person name="Lei R.F.R."/>
        </authorList>
    </citation>
    <scope>NUCLEOTIDE SEQUENCE</scope>
    <source>
        <strain evidence="14">YZJH907-2</strain>
    </source>
</reference>
<evidence type="ECO:0000256" key="4">
    <source>
        <dbReference type="ARBA" id="ARBA00022605"/>
    </source>
</evidence>
<dbReference type="PANTHER" id="PTHR11645:SF49">
    <property type="entry name" value="PYRROLINE-5-CARBOXYLATE REDUCTASE 1"/>
    <property type="match status" value="1"/>
</dbReference>
<evidence type="ECO:0000256" key="2">
    <source>
        <dbReference type="ARBA" id="ARBA00005525"/>
    </source>
</evidence>
<dbReference type="GO" id="GO:0055129">
    <property type="term" value="P:L-proline biosynthetic process"/>
    <property type="evidence" value="ECO:0007669"/>
    <property type="project" value="UniProtKB-UniRule"/>
</dbReference>
<dbReference type="Proteomes" id="UP000678228">
    <property type="component" value="Unassembled WGS sequence"/>
</dbReference>
<comment type="catalytic activity">
    <reaction evidence="9">
        <text>L-proline + NADP(+) = (S)-1-pyrroline-5-carboxylate + NADPH + 2 H(+)</text>
        <dbReference type="Rhea" id="RHEA:14109"/>
        <dbReference type="ChEBI" id="CHEBI:15378"/>
        <dbReference type="ChEBI" id="CHEBI:17388"/>
        <dbReference type="ChEBI" id="CHEBI:57783"/>
        <dbReference type="ChEBI" id="CHEBI:58349"/>
        <dbReference type="ChEBI" id="CHEBI:60039"/>
        <dbReference type="EC" id="1.5.1.2"/>
    </reaction>
</comment>
<evidence type="ECO:0000256" key="11">
    <source>
        <dbReference type="PIRSR" id="PIRSR000193-1"/>
    </source>
</evidence>
<keyword evidence="7 9" id="KW-0560">Oxidoreductase</keyword>
<protein>
    <recommendedName>
        <fullName evidence="9 10">Pyrroline-5-carboxylate reductase</fullName>
        <shortName evidence="9">P5C reductase</shortName>
        <shortName evidence="9">P5CR</shortName>
        <ecNumber evidence="9 10">1.5.1.2</ecNumber>
    </recommendedName>
    <alternativeName>
        <fullName evidence="9">PCA reductase</fullName>
    </alternativeName>
</protein>
<gene>
    <name evidence="9 14" type="primary">proC</name>
    <name evidence="14" type="ORF">J7W16_08495</name>
</gene>
<evidence type="ECO:0000256" key="6">
    <source>
        <dbReference type="ARBA" id="ARBA00022857"/>
    </source>
</evidence>